<proteinExistence type="predicted"/>
<evidence type="ECO:0000313" key="1">
    <source>
        <dbReference type="EMBL" id="MPN11732.1"/>
    </source>
</evidence>
<organism evidence="1">
    <name type="scientific">bioreactor metagenome</name>
    <dbReference type="NCBI Taxonomy" id="1076179"/>
    <lineage>
        <taxon>unclassified sequences</taxon>
        <taxon>metagenomes</taxon>
        <taxon>ecological metagenomes</taxon>
    </lineage>
</organism>
<protein>
    <submittedName>
        <fullName evidence="1">Uncharacterized protein</fullName>
    </submittedName>
</protein>
<dbReference type="AlphaFoldDB" id="A0A645FE50"/>
<gene>
    <name evidence="1" type="ORF">SDC9_159040</name>
</gene>
<reference evidence="1" key="1">
    <citation type="submission" date="2019-08" db="EMBL/GenBank/DDBJ databases">
        <authorList>
            <person name="Kucharzyk K."/>
            <person name="Murdoch R.W."/>
            <person name="Higgins S."/>
            <person name="Loffler F."/>
        </authorList>
    </citation>
    <scope>NUCLEOTIDE SEQUENCE</scope>
</reference>
<comment type="caution">
    <text evidence="1">The sequence shown here is derived from an EMBL/GenBank/DDBJ whole genome shotgun (WGS) entry which is preliminary data.</text>
</comment>
<dbReference type="EMBL" id="VSSQ01057984">
    <property type="protein sequence ID" value="MPN11732.1"/>
    <property type="molecule type" value="Genomic_DNA"/>
</dbReference>
<sequence length="100" mass="10513">MVGDGGARHGKAAADLSGGLGSVLEQIQYRPTGGVGQGLKGVLKAHSGASYSIFRLRSKYTLERPDCQEKYLEAGRNDTRISTSLSGLAQAICPTCWTGL</sequence>
<accession>A0A645FE50</accession>
<name>A0A645FE50_9ZZZZ</name>